<dbReference type="EC" id="3.2.1.89" evidence="3 6"/>
<evidence type="ECO:0000313" key="8">
    <source>
        <dbReference type="Proteomes" id="UP001379945"/>
    </source>
</evidence>
<evidence type="ECO:0000256" key="2">
    <source>
        <dbReference type="ARBA" id="ARBA00010687"/>
    </source>
</evidence>
<dbReference type="GO" id="GO:0016787">
    <property type="term" value="F:hydrolase activity"/>
    <property type="evidence" value="ECO:0007669"/>
    <property type="project" value="UniProtKB-KW"/>
</dbReference>
<dbReference type="InterPro" id="IPR011683">
    <property type="entry name" value="Glyco_hydro_53"/>
</dbReference>
<dbReference type="EMBL" id="JBBUTI010000009">
    <property type="protein sequence ID" value="MEK8047462.1"/>
    <property type="molecule type" value="Genomic_DNA"/>
</dbReference>
<dbReference type="Pfam" id="PF07745">
    <property type="entry name" value="Glyco_hydro_53"/>
    <property type="match status" value="1"/>
</dbReference>
<keyword evidence="4 6" id="KW-0378">Hydrolase</keyword>
<dbReference type="PROSITE" id="PS51318">
    <property type="entry name" value="TAT"/>
    <property type="match status" value="1"/>
</dbReference>
<evidence type="ECO:0000313" key="7">
    <source>
        <dbReference type="EMBL" id="MEK8047462.1"/>
    </source>
</evidence>
<proteinExistence type="inferred from homology"/>
<accession>A0ABU9CA36</accession>
<comment type="caution">
    <text evidence="7">The sequence shown here is derived from an EMBL/GenBank/DDBJ whole genome shotgun (WGS) entry which is preliminary data.</text>
</comment>
<feature type="chain" id="PRO_5044963014" description="Arabinogalactan endo-beta-1,4-galactanase" evidence="6">
    <location>
        <begin position="31"/>
        <end position="338"/>
    </location>
</feature>
<dbReference type="PANTHER" id="PTHR34983">
    <property type="entry name" value="ARABINOGALACTAN ENDO-BETA-1,4-GALACTANASE A"/>
    <property type="match status" value="1"/>
</dbReference>
<evidence type="ECO:0000256" key="6">
    <source>
        <dbReference type="RuleBase" id="RU361192"/>
    </source>
</evidence>
<feature type="signal peptide" evidence="6">
    <location>
        <begin position="1"/>
        <end position="30"/>
    </location>
</feature>
<comment type="catalytic activity">
    <reaction evidence="1 6">
        <text>The enzyme specifically hydrolyzes (1-&gt;4)-beta-D-galactosidic linkages in type I arabinogalactans.</text>
        <dbReference type="EC" id="3.2.1.89"/>
    </reaction>
</comment>
<organism evidence="7 8">
    <name type="scientific">Ideonella margarita</name>
    <dbReference type="NCBI Taxonomy" id="2984191"/>
    <lineage>
        <taxon>Bacteria</taxon>
        <taxon>Pseudomonadati</taxon>
        <taxon>Pseudomonadota</taxon>
        <taxon>Betaproteobacteria</taxon>
        <taxon>Burkholderiales</taxon>
        <taxon>Sphaerotilaceae</taxon>
        <taxon>Ideonella</taxon>
    </lineage>
</organism>
<reference evidence="7 8" key="1">
    <citation type="submission" date="2024-04" db="EMBL/GenBank/DDBJ databases">
        <title>Novel species of the genus Ideonella isolated from streams.</title>
        <authorList>
            <person name="Lu H."/>
        </authorList>
    </citation>
    <scope>NUCLEOTIDE SEQUENCE [LARGE SCALE GENOMIC DNA]</scope>
    <source>
        <strain evidence="7 8">LYT19W</strain>
    </source>
</reference>
<dbReference type="RefSeq" id="WP_341399770.1">
    <property type="nucleotide sequence ID" value="NZ_JBBUTI010000009.1"/>
</dbReference>
<keyword evidence="8" id="KW-1185">Reference proteome</keyword>
<evidence type="ECO:0000256" key="5">
    <source>
        <dbReference type="ARBA" id="ARBA00023295"/>
    </source>
</evidence>
<dbReference type="PANTHER" id="PTHR34983:SF1">
    <property type="entry name" value="ARABINOGALACTAN ENDO-BETA-1,4-GALACTANASE A"/>
    <property type="match status" value="1"/>
</dbReference>
<evidence type="ECO:0000256" key="4">
    <source>
        <dbReference type="ARBA" id="ARBA00022801"/>
    </source>
</evidence>
<evidence type="ECO:0000256" key="3">
    <source>
        <dbReference type="ARBA" id="ARBA00012556"/>
    </source>
</evidence>
<dbReference type="Proteomes" id="UP001379945">
    <property type="component" value="Unassembled WGS sequence"/>
</dbReference>
<comment type="similarity">
    <text evidence="2 6">Belongs to the glycosyl hydrolase 53 family.</text>
</comment>
<keyword evidence="5 6" id="KW-0326">Glycosidase</keyword>
<dbReference type="Gene3D" id="3.20.20.80">
    <property type="entry name" value="Glycosidases"/>
    <property type="match status" value="1"/>
</dbReference>
<dbReference type="InterPro" id="IPR017853">
    <property type="entry name" value="GH"/>
</dbReference>
<sequence length="338" mass="36323">MKTQQGAARRRFLGGAATLALGGLLPVAGAAATFAKGADVSWVDEQEAAGFSFYNAAGTATDPFVLLKNLGTNAIRLRVWVNPSTGWCNAADTLYKAQRAKAQGQNIMLTFHYSDSWADPGQQTKPAAWASHSFSQLVTDVYAHTQGVLSYLKTNGITVTWVQVGNEINSGMLWPDGRASGSSFGNLIQLINSGYSAVKAVYPNAQVVLHLANGYDNTVSRWFFDGMKAGGAKYDVIGLSHYPTASNWSSLNSQLNTNMKDMISRYGKPVVVAETGMDWQQATASKAMMTDLLKKVQALGTNGVGVFYWEPQASPGWKGYTWGALDGSGRFTAALDPY</sequence>
<protein>
    <recommendedName>
        <fullName evidence="3 6">Arabinogalactan endo-beta-1,4-galactanase</fullName>
        <ecNumber evidence="3 6">3.2.1.89</ecNumber>
    </recommendedName>
</protein>
<dbReference type="InterPro" id="IPR006311">
    <property type="entry name" value="TAT_signal"/>
</dbReference>
<gene>
    <name evidence="7" type="ORF">AACH00_13955</name>
</gene>
<evidence type="ECO:0000256" key="1">
    <source>
        <dbReference type="ARBA" id="ARBA00001695"/>
    </source>
</evidence>
<dbReference type="SUPFAM" id="SSF51445">
    <property type="entry name" value="(Trans)glycosidases"/>
    <property type="match status" value="1"/>
</dbReference>
<keyword evidence="6" id="KW-0732">Signal</keyword>
<name>A0ABU9CA36_9BURK</name>